<proteinExistence type="predicted"/>
<feature type="compositionally biased region" description="Acidic residues" evidence="3">
    <location>
        <begin position="929"/>
        <end position="949"/>
    </location>
</feature>
<keyword evidence="2" id="KW-0539">Nucleus</keyword>
<name>A0A9K3LM40_9STRA</name>
<feature type="compositionally biased region" description="Acidic residues" evidence="3">
    <location>
        <begin position="30"/>
        <end position="50"/>
    </location>
</feature>
<sequence>MRKRKNSSSSEEEEGSEMEIQGETKMSDQVDSDDEEDIEMVDPEVEEESEAPSKLYLATTPAVDNPFMDSFYALSSSVPVERAQAAQTMLQHCLLGSSANSKDAAYSFRRLLNGLCSGRAAARQGNASALASFLKLAFHLEKIKDIRSEADQNKSGDLSNLMYVRERLLTATDPSQIVGKKKGSEERDYQFGRLFGILAVVRSKILVPSSANVDDVKEVTTAFLLDLVELFWEKKWMREPAAHGITTMLQLFLDGDEEHHLIARDLVHTIVVPKLLAVTQDDKDFELSDRQKLLEGYCAEQIGVAAYVQSNYTKISNRLPFPLDQAVVSSSTLPWIAQALSETSSVVHPRTHFVWDALWCLLTIEQDSTKDNSRDASSRMLLDRIPPSCESGTEVLDAILRHVLKAKLLRIEEDSSPKKITHERRSLALCIVRNLSGVPFLSSLAGQVRIELDGDCIENVLLTPEIVQALFLNVITGGRQKQNASLLKPMALEILSGMSAAVVNTSASRQLSYAKAILRCDSRFDAHTKTSTLTNILGLASEKSPEKEDFSRWREFLDHLEFEFLSNCSKHSDIDANSRAINFAEIIYSTAKSILRTGVDAGKTTDSTIMENKENAIKRVLNFFMAVAFFDCSEMQPSTGKKKKGKKNTTSPAVSKALVVKEQAAGGIPYEVRSVVAARFFSLTSEFAMVVAREVKADDDGKAEKDTNILAFLADIFDSWQDLQKSGAKRFEAATTETEEDDEESFDPQEAITALRKSTRDMEKSGEVDVDDPFHQSKKRCCTGITVLALTMYLHKLHCGPDASVDEDPDADEEDDEEEICNALEGLKSLADDFLGDEEPEDSNPLLGLAELCANVLSSPIGSGSIGRGCSPKLVREAVRYAWLGGLRLASARATENKSLFDTSVIDVLMEAVGADSSMEGNRNNSSQDVDDDDDDDESASADDSDEEKGDVGSGDEAIFTKASKIMEDVEEMEVEEPNVSSAEDEDSEVEIDQSKLQHMLEEDSDADIDETELEHHEGADAALAKLIKLRQEARKAGQQAREKIEVSNQLRCTLLLEILLGRPDAWNRLFRSSLLEMVMPLLLHRQRVAVMVQKAVDGGSKVGTGEKRALLERLTSIIKQKLCKLRLSSMPLANTVDTGAGRELVKAILREVKKAKDKDQAACCSACLVFVLRAMPNDTETIAMVSSEYGQVVHEWSTKRSSGASLLEDLINQLPSLAQATLLEPLTKAAVESRSSFLRLESFRLLSILFSVKDSTGHPEMQKLAEASVERSQQQVLDAIFASFDDEEMCKPKRARVIFKTLEKFLVRVSTTSSPEVITSLKSLKERVETLGQKNDSGGKGNNLSAATSKLVGLMDDVLTEQQKMMEANKAASEEEEISQPDSKNKKSKKKKKKKR</sequence>
<evidence type="ECO:0000256" key="3">
    <source>
        <dbReference type="SAM" id="MobiDB-lite"/>
    </source>
</evidence>
<protein>
    <submittedName>
        <fullName evidence="4">DNA polymerase phi</fullName>
    </submittedName>
</protein>
<dbReference type="GO" id="GO:0003677">
    <property type="term" value="F:DNA binding"/>
    <property type="evidence" value="ECO:0007669"/>
    <property type="project" value="InterPro"/>
</dbReference>
<feature type="region of interest" description="Disordered" evidence="3">
    <location>
        <begin position="972"/>
        <end position="992"/>
    </location>
</feature>
<evidence type="ECO:0000256" key="1">
    <source>
        <dbReference type="ARBA" id="ARBA00004123"/>
    </source>
</evidence>
<feature type="region of interest" description="Disordered" evidence="3">
    <location>
        <begin position="1"/>
        <end position="52"/>
    </location>
</feature>
<dbReference type="EMBL" id="JAGRRH010000010">
    <property type="protein sequence ID" value="KAG7363306.1"/>
    <property type="molecule type" value="Genomic_DNA"/>
</dbReference>
<reference evidence="4" key="2">
    <citation type="submission" date="2021-04" db="EMBL/GenBank/DDBJ databases">
        <authorList>
            <person name="Podell S."/>
        </authorList>
    </citation>
    <scope>NUCLEOTIDE SEQUENCE</scope>
    <source>
        <strain evidence="4">Hildebrandi</strain>
    </source>
</reference>
<keyword evidence="5" id="KW-1185">Reference proteome</keyword>
<dbReference type="InterPro" id="IPR007015">
    <property type="entry name" value="DNA_pol_V/MYBBP1A"/>
</dbReference>
<reference evidence="4" key="1">
    <citation type="journal article" date="2021" name="Sci. Rep.">
        <title>Diploid genomic architecture of Nitzschia inconspicua, an elite biomass production diatom.</title>
        <authorList>
            <person name="Oliver A."/>
            <person name="Podell S."/>
            <person name="Pinowska A."/>
            <person name="Traller J.C."/>
            <person name="Smith S.R."/>
            <person name="McClure R."/>
            <person name="Beliaev A."/>
            <person name="Bohutskyi P."/>
            <person name="Hill E.A."/>
            <person name="Rabines A."/>
            <person name="Zheng H."/>
            <person name="Allen L.Z."/>
            <person name="Kuo A."/>
            <person name="Grigoriev I.V."/>
            <person name="Allen A.E."/>
            <person name="Hazlebeck D."/>
            <person name="Allen E.E."/>
        </authorList>
    </citation>
    <scope>NUCLEOTIDE SEQUENCE</scope>
    <source>
        <strain evidence="4">Hildebrandi</strain>
    </source>
</reference>
<dbReference type="Pfam" id="PF04931">
    <property type="entry name" value="DNA_pol_phi"/>
    <property type="match status" value="1"/>
</dbReference>
<dbReference type="GO" id="GO:0005730">
    <property type="term" value="C:nucleolus"/>
    <property type="evidence" value="ECO:0007669"/>
    <property type="project" value="InterPro"/>
</dbReference>
<gene>
    <name evidence="4" type="ORF">IV203_026666</name>
</gene>
<dbReference type="Proteomes" id="UP000693970">
    <property type="component" value="Unassembled WGS sequence"/>
</dbReference>
<accession>A0A9K3LM40</accession>
<evidence type="ECO:0000256" key="2">
    <source>
        <dbReference type="ARBA" id="ARBA00023242"/>
    </source>
</evidence>
<comment type="subcellular location">
    <subcellularLocation>
        <location evidence="1">Nucleus</location>
    </subcellularLocation>
</comment>
<dbReference type="PANTHER" id="PTHR13213:SF2">
    <property type="entry name" value="MYB-BINDING PROTEIN 1A"/>
    <property type="match status" value="1"/>
</dbReference>
<feature type="compositionally biased region" description="Polar residues" evidence="3">
    <location>
        <begin position="919"/>
        <end position="928"/>
    </location>
</feature>
<organism evidence="4 5">
    <name type="scientific">Nitzschia inconspicua</name>
    <dbReference type="NCBI Taxonomy" id="303405"/>
    <lineage>
        <taxon>Eukaryota</taxon>
        <taxon>Sar</taxon>
        <taxon>Stramenopiles</taxon>
        <taxon>Ochrophyta</taxon>
        <taxon>Bacillariophyta</taxon>
        <taxon>Bacillariophyceae</taxon>
        <taxon>Bacillariophycidae</taxon>
        <taxon>Bacillariales</taxon>
        <taxon>Bacillariaceae</taxon>
        <taxon>Nitzschia</taxon>
    </lineage>
</organism>
<comment type="caution">
    <text evidence="4">The sequence shown here is derived from an EMBL/GenBank/DDBJ whole genome shotgun (WGS) entry which is preliminary data.</text>
</comment>
<evidence type="ECO:0000313" key="4">
    <source>
        <dbReference type="EMBL" id="KAG7363306.1"/>
    </source>
</evidence>
<dbReference type="PANTHER" id="PTHR13213">
    <property type="entry name" value="MYB-BINDING PROTEIN 1A FAMILY MEMBER"/>
    <property type="match status" value="1"/>
</dbReference>
<evidence type="ECO:0000313" key="5">
    <source>
        <dbReference type="Proteomes" id="UP000693970"/>
    </source>
</evidence>
<feature type="region of interest" description="Disordered" evidence="3">
    <location>
        <begin position="1359"/>
        <end position="1397"/>
    </location>
</feature>
<feature type="compositionally biased region" description="Basic residues" evidence="3">
    <location>
        <begin position="1387"/>
        <end position="1397"/>
    </location>
</feature>
<feature type="region of interest" description="Disordered" evidence="3">
    <location>
        <begin position="917"/>
        <end position="958"/>
    </location>
</feature>
<dbReference type="GO" id="GO:0006355">
    <property type="term" value="P:regulation of DNA-templated transcription"/>
    <property type="evidence" value="ECO:0007669"/>
    <property type="project" value="InterPro"/>
</dbReference>
<dbReference type="OrthoDB" id="342531at2759"/>